<dbReference type="Pfam" id="PF02368">
    <property type="entry name" value="Big_2"/>
    <property type="match status" value="1"/>
</dbReference>
<dbReference type="AlphaFoldDB" id="T2KKW4"/>
<dbReference type="GO" id="GO:0004553">
    <property type="term" value="F:hydrolase activity, hydrolyzing O-glycosyl compounds"/>
    <property type="evidence" value="ECO:0007669"/>
    <property type="project" value="UniProtKB-ARBA"/>
</dbReference>
<dbReference type="Gene3D" id="2.60.120.200">
    <property type="match status" value="1"/>
</dbReference>
<dbReference type="Pfam" id="PF08787">
    <property type="entry name" value="Alginate_lyase2"/>
    <property type="match status" value="1"/>
</dbReference>
<dbReference type="Pfam" id="PF00754">
    <property type="entry name" value="F5_F8_type_C"/>
    <property type="match status" value="1"/>
</dbReference>
<evidence type="ECO:0000313" key="3">
    <source>
        <dbReference type="EMBL" id="CDF79083.1"/>
    </source>
</evidence>
<keyword evidence="1" id="KW-0732">Signal</keyword>
<dbReference type="Gene3D" id="2.60.40.1080">
    <property type="match status" value="1"/>
</dbReference>
<reference evidence="3 4" key="1">
    <citation type="journal article" date="2013" name="Appl. Environ. Microbiol.">
        <title>The genome of the alga-associated marine flavobacterium Formosa agariphila KMM 3901T reveals a broad potential for degradation of algal polysaccharides.</title>
        <authorList>
            <person name="Mann A.J."/>
            <person name="Hahnke R.L."/>
            <person name="Huang S."/>
            <person name="Werner J."/>
            <person name="Xing P."/>
            <person name="Barbeyron T."/>
            <person name="Huettel B."/>
            <person name="Stueber K."/>
            <person name="Reinhardt R."/>
            <person name="Harder J."/>
            <person name="Gloeckner F.O."/>
            <person name="Amann R.I."/>
            <person name="Teeling H."/>
        </authorList>
    </citation>
    <scope>NUCLEOTIDE SEQUENCE [LARGE SCALE GENOMIC DNA]</scope>
    <source>
        <strain evidence="4">DSM 15362 / KCTC 12365 / LMG 23005 / KMM 3901</strain>
    </source>
</reference>
<dbReference type="NCBIfam" id="TIGR04183">
    <property type="entry name" value="Por_Secre_tail"/>
    <property type="match status" value="1"/>
</dbReference>
<dbReference type="Gene3D" id="2.60.120.260">
    <property type="entry name" value="Galactose-binding domain-like"/>
    <property type="match status" value="1"/>
</dbReference>
<dbReference type="EC" id="4.2.2.3" evidence="3"/>
<dbReference type="HOGENOM" id="CLU_467526_0_0_10"/>
<dbReference type="SMR" id="T2KKW4"/>
<dbReference type="InterPro" id="IPR008979">
    <property type="entry name" value="Galactose-bd-like_sf"/>
</dbReference>
<evidence type="ECO:0000256" key="1">
    <source>
        <dbReference type="ARBA" id="ARBA00022729"/>
    </source>
</evidence>
<dbReference type="GO" id="GO:0045135">
    <property type="term" value="F:poly(beta-D-mannuronate) lyase activity"/>
    <property type="evidence" value="ECO:0007669"/>
    <property type="project" value="UniProtKB-EC"/>
</dbReference>
<dbReference type="OrthoDB" id="273319at2"/>
<dbReference type="Proteomes" id="UP000016160">
    <property type="component" value="Chromosome"/>
</dbReference>
<feature type="domain" description="F5/8 type C" evidence="2">
    <location>
        <begin position="350"/>
        <end position="498"/>
    </location>
</feature>
<keyword evidence="4" id="KW-1185">Reference proteome</keyword>
<evidence type="ECO:0000259" key="2">
    <source>
        <dbReference type="PROSITE" id="PS50022"/>
    </source>
</evidence>
<dbReference type="PATRIC" id="fig|1347342.6.peg.1380"/>
<keyword evidence="3" id="KW-0456">Lyase</keyword>
<dbReference type="GO" id="GO:0005975">
    <property type="term" value="P:carbohydrate metabolic process"/>
    <property type="evidence" value="ECO:0007669"/>
    <property type="project" value="UniProtKB-ARBA"/>
</dbReference>
<dbReference type="SUPFAM" id="SSF49899">
    <property type="entry name" value="Concanavalin A-like lectins/glucanases"/>
    <property type="match status" value="1"/>
</dbReference>
<dbReference type="InterPro" id="IPR000421">
    <property type="entry name" value="FA58C"/>
</dbReference>
<dbReference type="RefSeq" id="WP_051774589.1">
    <property type="nucleotide sequence ID" value="NZ_HG315671.1"/>
</dbReference>
<proteinExistence type="predicted"/>
<protein>
    <submittedName>
        <fullName evidence="3">Alginate lyase (PL7)</fullName>
        <ecNumber evidence="3">4.2.2.3</ecNumber>
    </submittedName>
</protein>
<dbReference type="PROSITE" id="PS50022">
    <property type="entry name" value="FA58C_3"/>
    <property type="match status" value="1"/>
</dbReference>
<dbReference type="InterPro" id="IPR026444">
    <property type="entry name" value="Secre_tail"/>
</dbReference>
<organism evidence="3 4">
    <name type="scientific">Formosa agariphila (strain DSM 15362 / KCTC 12365 / LMG 23005 / KMM 3901 / M-2Alg 35-1)</name>
    <dbReference type="NCBI Taxonomy" id="1347342"/>
    <lineage>
        <taxon>Bacteria</taxon>
        <taxon>Pseudomonadati</taxon>
        <taxon>Bacteroidota</taxon>
        <taxon>Flavobacteriia</taxon>
        <taxon>Flavobacteriales</taxon>
        <taxon>Flavobacteriaceae</taxon>
        <taxon>Formosa</taxon>
    </lineage>
</organism>
<dbReference type="eggNOG" id="COG3250">
    <property type="taxonomic scope" value="Bacteria"/>
</dbReference>
<dbReference type="SUPFAM" id="SSF49373">
    <property type="entry name" value="Invasin/intimin cell-adhesion fragments"/>
    <property type="match status" value="1"/>
</dbReference>
<dbReference type="InterPro" id="IPR003343">
    <property type="entry name" value="Big_2"/>
</dbReference>
<dbReference type="InterPro" id="IPR013320">
    <property type="entry name" value="ConA-like_dom_sf"/>
</dbReference>
<dbReference type="InterPro" id="IPR014895">
    <property type="entry name" value="Alginate_lyase_2"/>
</dbReference>
<dbReference type="SMART" id="SM00635">
    <property type="entry name" value="BID_2"/>
    <property type="match status" value="1"/>
</dbReference>
<dbReference type="Pfam" id="PF18962">
    <property type="entry name" value="Por_Secre_tail"/>
    <property type="match status" value="1"/>
</dbReference>
<sequence length="583" mass="64581">MIINYKTLLQFFTAFIILFNLNNPLWAQKIPSDLMDNCLQWKITYPTGQEEKQLCDEPNNEYFFVNETEDAIVFRTPIRLDNGTTPNSDNIRSELREREADGSVDIYWTTEGSHMLYVEQAITHLPINKPELVASQIHGNKEAGIDDSMVMRLEESHLFLSFNGGKLRKNITIKEDYVLGTKHEVIFLVVNGKHYCYYAEDGKLLEAYNNNDASQYLIRDIENDNDYVMDLNYEDSYFKVGNYTQSNSKEEGYDVNNPENYGEVLVYDFTVVHDEVLVSGVTLTPSHVNLSIGGPFQLTKTITPANATNKSVTYTSSNTAVVEVNENGVLTGIAEGSATVTATTVEGGFTDTITVDVVGNPVGDNLALNKPVTGTGTHDADNVVENLVDGSTSTRWSVSGFPQTAIIDLGQQYSLHRSEVVCYTDRAYQYSIAVSDTENGTYTEIVDRTENVTPGDAANPIVDLFSAVDGRFIKLTVTGAAVYDGPWVSLSEFRIYGESSLSIDDNTSDVTNITLSPNPTSDIVNISGAEMYNTLQVYDQLGKLVMQRTITDGAINISHLSSGLYIFRLSGASQSINKRVIKK</sequence>
<evidence type="ECO:0000313" key="4">
    <source>
        <dbReference type="Proteomes" id="UP000016160"/>
    </source>
</evidence>
<dbReference type="SUPFAM" id="SSF49785">
    <property type="entry name" value="Galactose-binding domain-like"/>
    <property type="match status" value="1"/>
</dbReference>
<dbReference type="InterPro" id="IPR008964">
    <property type="entry name" value="Invasin/intimin_cell_adhesion"/>
</dbReference>
<gene>
    <name evidence="3" type="ORF">BN863_13710</name>
</gene>
<dbReference type="eggNOG" id="COG3291">
    <property type="taxonomic scope" value="Bacteria"/>
</dbReference>
<dbReference type="STRING" id="1347342.BN863_13710"/>
<dbReference type="EMBL" id="HG315671">
    <property type="protein sequence ID" value="CDF79083.1"/>
    <property type="molecule type" value="Genomic_DNA"/>
</dbReference>
<accession>T2KKW4</accession>
<name>T2KKW4_FORAG</name>